<sequence length="99" mass="10734">MPVDPVSFEGLFNMVHAHIGQASYAAGRTAMKDNNFDAPGELARGPLRALQFAVAYLVNEGELDHSFNERADAVTSTQDAHALLSEINREARGHVLGTR</sequence>
<dbReference type="AlphaFoldDB" id="A0A840FMA2"/>
<evidence type="ECO:0000313" key="2">
    <source>
        <dbReference type="Proteomes" id="UP000529795"/>
    </source>
</evidence>
<accession>A0A840FMA2</accession>
<protein>
    <submittedName>
        <fullName evidence="1">Uncharacterized protein</fullName>
    </submittedName>
</protein>
<dbReference type="Proteomes" id="UP000529795">
    <property type="component" value="Unassembled WGS sequence"/>
</dbReference>
<dbReference type="RefSeq" id="WP_183986190.1">
    <property type="nucleotide sequence ID" value="NZ_JACIEV010000009.1"/>
</dbReference>
<evidence type="ECO:0000313" key="1">
    <source>
        <dbReference type="EMBL" id="MBB4155058.1"/>
    </source>
</evidence>
<gene>
    <name evidence="1" type="ORF">GGQ80_002975</name>
</gene>
<reference evidence="1 2" key="1">
    <citation type="submission" date="2020-08" db="EMBL/GenBank/DDBJ databases">
        <title>Genomic Encyclopedia of Type Strains, Phase IV (KMG-IV): sequencing the most valuable type-strain genomes for metagenomic binning, comparative biology and taxonomic classification.</title>
        <authorList>
            <person name="Goeker M."/>
        </authorList>
    </citation>
    <scope>NUCLEOTIDE SEQUENCE [LARGE SCALE GENOMIC DNA]</scope>
    <source>
        <strain evidence="1 2">YC6723</strain>
    </source>
</reference>
<comment type="caution">
    <text evidence="1">The sequence shown here is derived from an EMBL/GenBank/DDBJ whole genome shotgun (WGS) entry which is preliminary data.</text>
</comment>
<organism evidence="1 2">
    <name type="scientific">Sphingomonas jinjuensis</name>
    <dbReference type="NCBI Taxonomy" id="535907"/>
    <lineage>
        <taxon>Bacteria</taxon>
        <taxon>Pseudomonadati</taxon>
        <taxon>Pseudomonadota</taxon>
        <taxon>Alphaproteobacteria</taxon>
        <taxon>Sphingomonadales</taxon>
        <taxon>Sphingomonadaceae</taxon>
        <taxon>Sphingomonas</taxon>
    </lineage>
</organism>
<proteinExistence type="predicted"/>
<keyword evidence="2" id="KW-1185">Reference proteome</keyword>
<name>A0A840FMA2_9SPHN</name>
<dbReference type="EMBL" id="JACIEV010000009">
    <property type="protein sequence ID" value="MBB4155058.1"/>
    <property type="molecule type" value="Genomic_DNA"/>
</dbReference>